<dbReference type="Proteomes" id="UP000327157">
    <property type="component" value="Chromosome 17"/>
</dbReference>
<dbReference type="EMBL" id="SMOL01000487">
    <property type="protein sequence ID" value="KAB2610318.1"/>
    <property type="molecule type" value="Genomic_DNA"/>
</dbReference>
<feature type="region of interest" description="Disordered" evidence="1">
    <location>
        <begin position="30"/>
        <end position="91"/>
    </location>
</feature>
<protein>
    <submittedName>
        <fullName evidence="2">Uncharacterized protein</fullName>
    </submittedName>
</protein>
<accession>A0A5N5G501</accession>
<name>A0A5N5G501_9ROSA</name>
<dbReference type="AlphaFoldDB" id="A0A5N5G501"/>
<comment type="caution">
    <text evidence="2">The sequence shown here is derived from an EMBL/GenBank/DDBJ whole genome shotgun (WGS) entry which is preliminary data.</text>
</comment>
<feature type="compositionally biased region" description="Low complexity" evidence="1">
    <location>
        <begin position="30"/>
        <end position="43"/>
    </location>
</feature>
<sequence length="140" mass="15080">MLCFGNYDQTLGNSVEFGFSETAKKSAATCSESSSVSSTSTASINALPKSNSKRQNGSAPISSTTTPQTQRAAKKTKSENPTSAGYCTTPSSSLKERDLFRISFIKVCKLRLGSLDPRALVEEIRRRSLFISSCVSTSYI</sequence>
<reference evidence="3" key="2">
    <citation type="submission" date="2019-10" db="EMBL/GenBank/DDBJ databases">
        <title>A de novo genome assembly of a pear dwarfing rootstock.</title>
        <authorList>
            <person name="Wang F."/>
            <person name="Wang J."/>
            <person name="Li S."/>
            <person name="Zhang Y."/>
            <person name="Fang M."/>
            <person name="Ma L."/>
            <person name="Zhao Y."/>
            <person name="Jiang S."/>
        </authorList>
    </citation>
    <scope>NUCLEOTIDE SEQUENCE [LARGE SCALE GENOMIC DNA]</scope>
</reference>
<feature type="compositionally biased region" description="Polar residues" evidence="1">
    <location>
        <begin position="48"/>
        <end position="71"/>
    </location>
</feature>
<organism evidence="2 3">
    <name type="scientific">Pyrus ussuriensis x Pyrus communis</name>
    <dbReference type="NCBI Taxonomy" id="2448454"/>
    <lineage>
        <taxon>Eukaryota</taxon>
        <taxon>Viridiplantae</taxon>
        <taxon>Streptophyta</taxon>
        <taxon>Embryophyta</taxon>
        <taxon>Tracheophyta</taxon>
        <taxon>Spermatophyta</taxon>
        <taxon>Magnoliopsida</taxon>
        <taxon>eudicotyledons</taxon>
        <taxon>Gunneridae</taxon>
        <taxon>Pentapetalae</taxon>
        <taxon>rosids</taxon>
        <taxon>fabids</taxon>
        <taxon>Rosales</taxon>
        <taxon>Rosaceae</taxon>
        <taxon>Amygdaloideae</taxon>
        <taxon>Maleae</taxon>
        <taxon>Pyrus</taxon>
    </lineage>
</organism>
<evidence type="ECO:0000313" key="2">
    <source>
        <dbReference type="EMBL" id="KAB2610318.1"/>
    </source>
</evidence>
<proteinExistence type="predicted"/>
<evidence type="ECO:0000256" key="1">
    <source>
        <dbReference type="SAM" id="MobiDB-lite"/>
    </source>
</evidence>
<keyword evidence="3" id="KW-1185">Reference proteome</keyword>
<feature type="compositionally biased region" description="Polar residues" evidence="1">
    <location>
        <begin position="79"/>
        <end position="91"/>
    </location>
</feature>
<reference evidence="2 3" key="1">
    <citation type="submission" date="2019-09" db="EMBL/GenBank/DDBJ databases">
        <authorList>
            <person name="Ou C."/>
        </authorList>
    </citation>
    <scope>NUCLEOTIDE SEQUENCE [LARGE SCALE GENOMIC DNA]</scope>
    <source>
        <strain evidence="2">S2</strain>
        <tissue evidence="2">Leaf</tissue>
    </source>
</reference>
<gene>
    <name evidence="2" type="ORF">D8674_018350</name>
</gene>
<reference evidence="2 3" key="3">
    <citation type="submission" date="2019-11" db="EMBL/GenBank/DDBJ databases">
        <title>A de novo genome assembly of a pear dwarfing rootstock.</title>
        <authorList>
            <person name="Wang F."/>
            <person name="Wang J."/>
            <person name="Li S."/>
            <person name="Zhang Y."/>
            <person name="Fang M."/>
            <person name="Ma L."/>
            <person name="Zhao Y."/>
            <person name="Jiang S."/>
        </authorList>
    </citation>
    <scope>NUCLEOTIDE SEQUENCE [LARGE SCALE GENOMIC DNA]</scope>
    <source>
        <strain evidence="2">S2</strain>
        <tissue evidence="2">Leaf</tissue>
    </source>
</reference>
<evidence type="ECO:0000313" key="3">
    <source>
        <dbReference type="Proteomes" id="UP000327157"/>
    </source>
</evidence>